<accession>A0A9P6IPC8</accession>
<dbReference type="PROSITE" id="PS50003">
    <property type="entry name" value="PH_DOMAIN"/>
    <property type="match status" value="1"/>
</dbReference>
<sequence>MTEEEYGEMEDRRRIQQMILRDKLAEIDNHRQPDPNMAVEMTTSNGFALGSFDMSESLALVEDLLDYFGDDDLAYDDLEGAERFNESQLIEAERTHMQRESLVRHLYDSEEDYLRSLHEIQTCYQKPMLLNLQNAENPKKTGLLSSSLKPVATKQEIEMLFGNLDQLIEFHEETKSLLEERSKIWGPTQIMSDLLIKVIPRFKLYSKYFSNLNKALTVLDHISRTTPYKKFMEQCATDNPRGTSPIHIMLAYPLRRFSTFRDMIGAICQATQPCHPDYLNLMRSLEMINVVSDSLRDERLAAQDQLVLWDIQSNMVGLSEPIMIPNRRLILRADLHKVDSSLTLEPRTYYLMNDVLLYSRFDPKKNVHTFKGMFDLAKTQINNPEDNVTLPQLPNCIQIANAGRKQMMRCRSRDERDHWMETMRQVVEIVNRSLSGDSNGVDSLPLREYANSIASDSSSSVNCSVGCHTGSTSGSNVVSGVSGVSSSSSSTKPFADSRSVNSKSSTDSQSSNKKPWRPNPQADFYGCSFGRDIKVNLNEDNYKPNSSHALNHVLSSNNSSSSSVSTGGTTSTSNSQALGAILAAIPPEQLTPKQAKAKAALAAAVEARRQARLKREKSSGNGSVKSEVNKNVNLDFSSSFIPAKERIARFMS</sequence>
<reference evidence="4" key="1">
    <citation type="journal article" date="2020" name="Fungal Divers.">
        <title>Resolving the Mortierellaceae phylogeny through synthesis of multi-gene phylogenetics and phylogenomics.</title>
        <authorList>
            <person name="Vandepol N."/>
            <person name="Liber J."/>
            <person name="Desiro A."/>
            <person name="Na H."/>
            <person name="Kennedy M."/>
            <person name="Barry K."/>
            <person name="Grigoriev I.V."/>
            <person name="Miller A.N."/>
            <person name="O'Donnell K."/>
            <person name="Stajich J.E."/>
            <person name="Bonito G."/>
        </authorList>
    </citation>
    <scope>NUCLEOTIDE SEQUENCE</scope>
    <source>
        <strain evidence="4">MES-2147</strain>
    </source>
</reference>
<evidence type="ECO:0000313" key="4">
    <source>
        <dbReference type="EMBL" id="KAF9936685.1"/>
    </source>
</evidence>
<dbReference type="Proteomes" id="UP000749646">
    <property type="component" value="Unassembled WGS sequence"/>
</dbReference>
<evidence type="ECO:0000259" key="2">
    <source>
        <dbReference type="PROSITE" id="PS50003"/>
    </source>
</evidence>
<dbReference type="Pfam" id="PF00169">
    <property type="entry name" value="PH"/>
    <property type="match status" value="1"/>
</dbReference>
<dbReference type="SMART" id="SM00233">
    <property type="entry name" value="PH"/>
    <property type="match status" value="1"/>
</dbReference>
<evidence type="ECO:0000256" key="1">
    <source>
        <dbReference type="SAM" id="MobiDB-lite"/>
    </source>
</evidence>
<dbReference type="Gene3D" id="1.20.900.10">
    <property type="entry name" value="Dbl homology (DH) domain"/>
    <property type="match status" value="1"/>
</dbReference>
<dbReference type="SUPFAM" id="SSF48065">
    <property type="entry name" value="DBL homology domain (DH-domain)"/>
    <property type="match status" value="1"/>
</dbReference>
<feature type="compositionally biased region" description="Low complexity" evidence="1">
    <location>
        <begin position="471"/>
        <end position="491"/>
    </location>
</feature>
<evidence type="ECO:0000259" key="3">
    <source>
        <dbReference type="PROSITE" id="PS50010"/>
    </source>
</evidence>
<feature type="compositionally biased region" description="Low complexity" evidence="1">
    <location>
        <begin position="545"/>
        <end position="573"/>
    </location>
</feature>
<dbReference type="InterPro" id="IPR001849">
    <property type="entry name" value="PH_domain"/>
</dbReference>
<proteinExistence type="predicted"/>
<evidence type="ECO:0000313" key="5">
    <source>
        <dbReference type="Proteomes" id="UP000749646"/>
    </source>
</evidence>
<keyword evidence="5" id="KW-1185">Reference proteome</keyword>
<dbReference type="PROSITE" id="PS50010">
    <property type="entry name" value="DH_2"/>
    <property type="match status" value="1"/>
</dbReference>
<dbReference type="InterPro" id="IPR051092">
    <property type="entry name" value="FYVE_RhoGEF_PH"/>
</dbReference>
<dbReference type="SMART" id="SM00325">
    <property type="entry name" value="RhoGEF"/>
    <property type="match status" value="1"/>
</dbReference>
<dbReference type="InterPro" id="IPR000219">
    <property type="entry name" value="DH_dom"/>
</dbReference>
<dbReference type="InterPro" id="IPR011993">
    <property type="entry name" value="PH-like_dom_sf"/>
</dbReference>
<dbReference type="OrthoDB" id="660555at2759"/>
<dbReference type="Gene3D" id="2.30.29.30">
    <property type="entry name" value="Pleckstrin-homology domain (PH domain)/Phosphotyrosine-binding domain (PTB)"/>
    <property type="match status" value="1"/>
</dbReference>
<dbReference type="PANTHER" id="PTHR12673">
    <property type="entry name" value="FACIOGENITAL DYSPLASIA PROTEIN"/>
    <property type="match status" value="1"/>
</dbReference>
<dbReference type="AlphaFoldDB" id="A0A9P6IPC8"/>
<dbReference type="GO" id="GO:0005085">
    <property type="term" value="F:guanyl-nucleotide exchange factor activity"/>
    <property type="evidence" value="ECO:0007669"/>
    <property type="project" value="InterPro"/>
</dbReference>
<name>A0A9P6IPC8_9FUNG</name>
<feature type="region of interest" description="Disordered" evidence="1">
    <location>
        <begin position="544"/>
        <end position="573"/>
    </location>
</feature>
<dbReference type="EMBL" id="JAAAHW010009750">
    <property type="protein sequence ID" value="KAF9936685.1"/>
    <property type="molecule type" value="Genomic_DNA"/>
</dbReference>
<dbReference type="SUPFAM" id="SSF50729">
    <property type="entry name" value="PH domain-like"/>
    <property type="match status" value="1"/>
</dbReference>
<dbReference type="GO" id="GO:0005737">
    <property type="term" value="C:cytoplasm"/>
    <property type="evidence" value="ECO:0007669"/>
    <property type="project" value="TreeGrafter"/>
</dbReference>
<feature type="domain" description="PH" evidence="2">
    <location>
        <begin position="328"/>
        <end position="428"/>
    </location>
</feature>
<protein>
    <recommendedName>
        <fullName evidence="6">DH domain-containing protein</fullName>
    </recommendedName>
</protein>
<gene>
    <name evidence="4" type="ORF">BGZ65_002162</name>
</gene>
<feature type="compositionally biased region" description="Low complexity" evidence="1">
    <location>
        <begin position="499"/>
        <end position="511"/>
    </location>
</feature>
<dbReference type="Pfam" id="PF00621">
    <property type="entry name" value="RhoGEF"/>
    <property type="match status" value="1"/>
</dbReference>
<organism evidence="4 5">
    <name type="scientific">Modicella reniformis</name>
    <dbReference type="NCBI Taxonomy" id="1440133"/>
    <lineage>
        <taxon>Eukaryota</taxon>
        <taxon>Fungi</taxon>
        <taxon>Fungi incertae sedis</taxon>
        <taxon>Mucoromycota</taxon>
        <taxon>Mortierellomycotina</taxon>
        <taxon>Mortierellomycetes</taxon>
        <taxon>Mortierellales</taxon>
        <taxon>Mortierellaceae</taxon>
        <taxon>Modicella</taxon>
    </lineage>
</organism>
<feature type="region of interest" description="Disordered" evidence="1">
    <location>
        <begin position="471"/>
        <end position="521"/>
    </location>
</feature>
<feature type="domain" description="DH" evidence="3">
    <location>
        <begin position="98"/>
        <end position="298"/>
    </location>
</feature>
<dbReference type="InterPro" id="IPR035899">
    <property type="entry name" value="DBL_dom_sf"/>
</dbReference>
<dbReference type="PANTHER" id="PTHR12673:SF159">
    <property type="entry name" value="LD03170P"/>
    <property type="match status" value="1"/>
</dbReference>
<evidence type="ECO:0008006" key="6">
    <source>
        <dbReference type="Google" id="ProtNLM"/>
    </source>
</evidence>
<comment type="caution">
    <text evidence="4">The sequence shown here is derived from an EMBL/GenBank/DDBJ whole genome shotgun (WGS) entry which is preliminary data.</text>
</comment>